<evidence type="ECO:0000313" key="2">
    <source>
        <dbReference type="Proteomes" id="UP001220225"/>
    </source>
</evidence>
<dbReference type="Proteomes" id="UP001220225">
    <property type="component" value="Unassembled WGS sequence"/>
</dbReference>
<accession>A0ABT5LW24</accession>
<comment type="caution">
    <text evidence="1">The sequence shown here is derived from an EMBL/GenBank/DDBJ whole genome shotgun (WGS) entry which is preliminary data.</text>
</comment>
<gene>
    <name evidence="1" type="ORF">PSI14_14015</name>
</gene>
<evidence type="ECO:0000313" key="1">
    <source>
        <dbReference type="EMBL" id="MDC9597933.1"/>
    </source>
</evidence>
<proteinExistence type="predicted"/>
<protein>
    <submittedName>
        <fullName evidence="1">Uncharacterized protein</fullName>
    </submittedName>
</protein>
<dbReference type="RefSeq" id="WP_273576521.1">
    <property type="nucleotide sequence ID" value="NZ_JAQRFN010000019.1"/>
</dbReference>
<reference evidence="1 2" key="1">
    <citation type="submission" date="2023-02" db="EMBL/GenBank/DDBJ databases">
        <title>Entomopathogenic bacteria.</title>
        <authorList>
            <person name="Machado R.A."/>
        </authorList>
    </citation>
    <scope>NUCLEOTIDE SEQUENCE [LARGE SCALE GENOMIC DNA]</scope>
    <source>
        <strain evidence="1 2">XENO-2</strain>
    </source>
</reference>
<organism evidence="1 2">
    <name type="scientific">Xenorhabdus anantnagensis</name>
    <dbReference type="NCBI Taxonomy" id="3025875"/>
    <lineage>
        <taxon>Bacteria</taxon>
        <taxon>Pseudomonadati</taxon>
        <taxon>Pseudomonadota</taxon>
        <taxon>Gammaproteobacteria</taxon>
        <taxon>Enterobacterales</taxon>
        <taxon>Morganellaceae</taxon>
        <taxon>Xenorhabdus</taxon>
    </lineage>
</organism>
<keyword evidence="2" id="KW-1185">Reference proteome</keyword>
<dbReference type="EMBL" id="JAQRFN010000019">
    <property type="protein sequence ID" value="MDC9597933.1"/>
    <property type="molecule type" value="Genomic_DNA"/>
</dbReference>
<name>A0ABT5LW24_9GAMM</name>
<sequence length="60" mass="6784">MNRCEEKFQQKGIIQLGAQCAPWPGGYVVAWYSPDKNNGEHLTQWEMCSPLGDWPVGHHG</sequence>